<evidence type="ECO:0000256" key="13">
    <source>
        <dbReference type="RuleBase" id="RU365022"/>
    </source>
</evidence>
<dbReference type="Gene3D" id="3.90.320.10">
    <property type="match status" value="1"/>
</dbReference>
<dbReference type="Proteomes" id="UP000239867">
    <property type="component" value="Chromosome"/>
</dbReference>
<dbReference type="EMBL" id="CP021255">
    <property type="protein sequence ID" value="AVD71318.1"/>
    <property type="molecule type" value="Genomic_DNA"/>
</dbReference>
<evidence type="ECO:0000256" key="5">
    <source>
        <dbReference type="ARBA" id="ARBA00022722"/>
    </source>
</evidence>
<keyword evidence="9 13" id="KW-0408">Iron</keyword>
<dbReference type="AlphaFoldDB" id="A0A2L1GNU3"/>
<keyword evidence="6 13" id="KW-0479">Metal-binding</keyword>
<evidence type="ECO:0000256" key="11">
    <source>
        <dbReference type="ARBA" id="ARBA00023118"/>
    </source>
</evidence>
<reference evidence="15 16" key="1">
    <citation type="journal article" date="2018" name="MBio">
        <title>Insights into the evolution of host association through the isolation and characterization of a novel human periodontal pathobiont, Desulfobulbus oralis.</title>
        <authorList>
            <person name="Cross K.L."/>
            <person name="Chirania P."/>
            <person name="Xiong W."/>
            <person name="Beall C.J."/>
            <person name="Elkins J.G."/>
            <person name="Giannone R.J."/>
            <person name="Griffen A.L."/>
            <person name="Guss A.M."/>
            <person name="Hettich R.L."/>
            <person name="Joshi S.S."/>
            <person name="Mokrzan E.M."/>
            <person name="Martin R.K."/>
            <person name="Zhulin I.B."/>
            <person name="Leys E.J."/>
            <person name="Podar M."/>
        </authorList>
    </citation>
    <scope>NUCLEOTIDE SEQUENCE [LARGE SCALE GENOMIC DNA]</scope>
    <source>
        <strain evidence="15 16">ORNL</strain>
    </source>
</reference>
<keyword evidence="8 13" id="KW-0269">Exonuclease</keyword>
<evidence type="ECO:0000256" key="2">
    <source>
        <dbReference type="ARBA" id="ARBA00009189"/>
    </source>
</evidence>
<dbReference type="InterPro" id="IPR051827">
    <property type="entry name" value="Cas4_exonuclease"/>
</dbReference>
<dbReference type="InterPro" id="IPR011604">
    <property type="entry name" value="PDDEXK-like_dom_sf"/>
</dbReference>
<evidence type="ECO:0000256" key="3">
    <source>
        <dbReference type="ARBA" id="ARBA00012768"/>
    </source>
</evidence>
<accession>A0A2L1GNU3</accession>
<evidence type="ECO:0000256" key="1">
    <source>
        <dbReference type="ARBA" id="ARBA00001966"/>
    </source>
</evidence>
<dbReference type="OrthoDB" id="9781776at2"/>
<dbReference type="GO" id="GO:0004527">
    <property type="term" value="F:exonuclease activity"/>
    <property type="evidence" value="ECO:0007669"/>
    <property type="project" value="UniProtKB-KW"/>
</dbReference>
<evidence type="ECO:0000256" key="8">
    <source>
        <dbReference type="ARBA" id="ARBA00022839"/>
    </source>
</evidence>
<dbReference type="GO" id="GO:0051607">
    <property type="term" value="P:defense response to virus"/>
    <property type="evidence" value="ECO:0007669"/>
    <property type="project" value="UniProtKB-KW"/>
</dbReference>
<evidence type="ECO:0000313" key="16">
    <source>
        <dbReference type="Proteomes" id="UP000239867"/>
    </source>
</evidence>
<dbReference type="InterPro" id="IPR022765">
    <property type="entry name" value="Dna2/Cas4_DUF83"/>
</dbReference>
<protein>
    <recommendedName>
        <fullName evidence="4 13">CRISPR-associated exonuclease Cas4</fullName>
        <ecNumber evidence="3 13">3.1.12.1</ecNumber>
    </recommendedName>
</protein>
<evidence type="ECO:0000313" key="15">
    <source>
        <dbReference type="EMBL" id="AVD71318.1"/>
    </source>
</evidence>
<evidence type="ECO:0000256" key="7">
    <source>
        <dbReference type="ARBA" id="ARBA00022801"/>
    </source>
</evidence>
<dbReference type="InterPro" id="IPR013343">
    <property type="entry name" value="CRISPR-assoc_prot_Cas4"/>
</dbReference>
<dbReference type="PANTHER" id="PTHR36531:SF6">
    <property type="entry name" value="DNA REPLICATION ATP-DEPENDENT HELICASE_NUCLEASE DNA2"/>
    <property type="match status" value="1"/>
</dbReference>
<evidence type="ECO:0000259" key="14">
    <source>
        <dbReference type="Pfam" id="PF01930"/>
    </source>
</evidence>
<keyword evidence="16" id="KW-1185">Reference proteome</keyword>
<feature type="domain" description="DUF83" evidence="14">
    <location>
        <begin position="10"/>
        <end position="188"/>
    </location>
</feature>
<dbReference type="PANTHER" id="PTHR36531">
    <property type="entry name" value="CRISPR-ASSOCIATED EXONUCLEASE CAS4"/>
    <property type="match status" value="1"/>
</dbReference>
<keyword evidence="7 13" id="KW-0378">Hydrolase</keyword>
<keyword evidence="12 13" id="KW-0464">Manganese</keyword>
<comment type="cofactor">
    <cofactor evidence="13">
        <name>iron-sulfur cluster</name>
        <dbReference type="ChEBI" id="CHEBI:30408"/>
    </cofactor>
</comment>
<keyword evidence="5 13" id="KW-0540">Nuclease</keyword>
<dbReference type="RefSeq" id="WP_104936585.1">
    <property type="nucleotide sequence ID" value="NZ_CP021255.1"/>
</dbReference>
<keyword evidence="11 13" id="KW-0051">Antiviral defense</keyword>
<comment type="function">
    <text evidence="13">CRISPR (clustered regularly interspaced short palindromic repeat) is an adaptive immune system that provides protection against mobile genetic elements (viruses, transposable elements and conjugative plasmids). CRISPR clusters contain sequences complementary to antecedent mobile elements and target invading nucleic acids. CRISPR clusters are transcribed and processed into CRISPR RNA (crRNA).</text>
</comment>
<dbReference type="NCBIfam" id="TIGR00372">
    <property type="entry name" value="cas4"/>
    <property type="match status" value="1"/>
</dbReference>
<dbReference type="CDD" id="cd09637">
    <property type="entry name" value="Cas4_I-A_I-B_I-C_I-D_II-B"/>
    <property type="match status" value="1"/>
</dbReference>
<dbReference type="KEGG" id="deo:CAY53_07415"/>
<evidence type="ECO:0000256" key="6">
    <source>
        <dbReference type="ARBA" id="ARBA00022723"/>
    </source>
</evidence>
<proteinExistence type="inferred from homology"/>
<comment type="cofactor">
    <cofactor evidence="1">
        <name>[4Fe-4S] cluster</name>
        <dbReference type="ChEBI" id="CHEBI:49883"/>
    </cofactor>
</comment>
<dbReference type="GO" id="GO:0046872">
    <property type="term" value="F:metal ion binding"/>
    <property type="evidence" value="ECO:0007669"/>
    <property type="project" value="UniProtKB-KW"/>
</dbReference>
<comment type="similarity">
    <text evidence="2 13">Belongs to the CRISPR-associated exonuclease Cas4 family.</text>
</comment>
<name>A0A2L1GNU3_9BACT</name>
<dbReference type="EC" id="3.1.12.1" evidence="3 13"/>
<evidence type="ECO:0000256" key="12">
    <source>
        <dbReference type="ARBA" id="ARBA00023211"/>
    </source>
</evidence>
<dbReference type="Pfam" id="PF01930">
    <property type="entry name" value="Cas_Cas4"/>
    <property type="match status" value="1"/>
</dbReference>
<gene>
    <name evidence="15" type="ORF">CAY53_07415</name>
</gene>
<evidence type="ECO:0000256" key="9">
    <source>
        <dbReference type="ARBA" id="ARBA00023004"/>
    </source>
</evidence>
<comment type="cofactor">
    <cofactor evidence="13">
        <name>Mg(2+)</name>
        <dbReference type="ChEBI" id="CHEBI:18420"/>
    </cofactor>
    <cofactor evidence="13">
        <name>Mn(2+)</name>
        <dbReference type="ChEBI" id="CHEBI:29035"/>
    </cofactor>
    <text evidence="13">Mg(2+) or Mn(2+) required for ssDNA cleavage activity.</text>
</comment>
<organism evidence="15 16">
    <name type="scientific">Desulfobulbus oralis</name>
    <dbReference type="NCBI Taxonomy" id="1986146"/>
    <lineage>
        <taxon>Bacteria</taxon>
        <taxon>Pseudomonadati</taxon>
        <taxon>Thermodesulfobacteriota</taxon>
        <taxon>Desulfobulbia</taxon>
        <taxon>Desulfobulbales</taxon>
        <taxon>Desulfobulbaceae</taxon>
        <taxon>Desulfobulbus</taxon>
    </lineage>
</organism>
<keyword evidence="10 13" id="KW-0411">Iron-sulfur</keyword>
<dbReference type="GO" id="GO:0051536">
    <property type="term" value="F:iron-sulfur cluster binding"/>
    <property type="evidence" value="ECO:0007669"/>
    <property type="project" value="UniProtKB-KW"/>
</dbReference>
<evidence type="ECO:0000256" key="10">
    <source>
        <dbReference type="ARBA" id="ARBA00023014"/>
    </source>
</evidence>
<sequence length="209" mass="23070">MDEADFIPLSALQHYAFCPRQCALIHLEQVWAENAHTVEGRILHETAHSGESRMRDGLRQVTDLPLRSQALGVSGRADVVEFHREGSGWRPYPVEYKKGAPKGHAGADAVQLCAQAICLEEMLGLCLSEGAVYYGEAHRRRLVALDAGLRDKTAATARAVHELLASGQTPPPRKQPHCQSCSLMQICMPELVAAPHRAAQYLHSLWHEP</sequence>
<evidence type="ECO:0000256" key="4">
    <source>
        <dbReference type="ARBA" id="ARBA00020049"/>
    </source>
</evidence>